<dbReference type="Pfam" id="PF01541">
    <property type="entry name" value="GIY-YIG"/>
    <property type="match status" value="1"/>
</dbReference>
<dbReference type="PANTHER" id="PTHR34477">
    <property type="entry name" value="UPF0213 PROTEIN YHBQ"/>
    <property type="match status" value="1"/>
</dbReference>
<evidence type="ECO:0000313" key="3">
    <source>
        <dbReference type="EMBL" id="SIT27393.1"/>
    </source>
</evidence>
<evidence type="ECO:0000259" key="2">
    <source>
        <dbReference type="PROSITE" id="PS50164"/>
    </source>
</evidence>
<dbReference type="PROSITE" id="PS50164">
    <property type="entry name" value="GIY_YIG"/>
    <property type="match status" value="1"/>
</dbReference>
<comment type="similarity">
    <text evidence="1">Belongs to the UPF0213 family.</text>
</comment>
<dbReference type="AlphaFoldDB" id="A0A1N7QX04"/>
<dbReference type="Gene3D" id="3.40.1440.10">
    <property type="entry name" value="GIY-YIG endonuclease"/>
    <property type="match status" value="1"/>
</dbReference>
<dbReference type="InterPro" id="IPR035901">
    <property type="entry name" value="GIY-YIG_endonuc_sf"/>
</dbReference>
<dbReference type="InterPro" id="IPR000305">
    <property type="entry name" value="GIY-YIG_endonuc"/>
</dbReference>
<evidence type="ECO:0000313" key="4">
    <source>
        <dbReference type="Proteomes" id="UP000185781"/>
    </source>
</evidence>
<sequence>MKPGFVYIMTNKNNTVLYTGVTSTLPKRIYQHKEKIFELSFTSKYNIDKLVYWESFQEIGDAIFREKQIKAGSRQKKIDLINSINPEWRDLTEDIKDILNPF</sequence>
<dbReference type="CDD" id="cd10448">
    <property type="entry name" value="GIY-YIG_unchar_3"/>
    <property type="match status" value="1"/>
</dbReference>
<accession>A0A1N7QX04</accession>
<reference evidence="3 4" key="1">
    <citation type="submission" date="2017-01" db="EMBL/GenBank/DDBJ databases">
        <authorList>
            <person name="Mah S.A."/>
            <person name="Swanson W.J."/>
            <person name="Moy G.W."/>
            <person name="Vacquier V.D."/>
        </authorList>
    </citation>
    <scope>NUCLEOTIDE SEQUENCE [LARGE SCALE GENOMIC DNA]</scope>
    <source>
        <strain evidence="3 4">DSM 18014</strain>
    </source>
</reference>
<evidence type="ECO:0000256" key="1">
    <source>
        <dbReference type="ARBA" id="ARBA00007435"/>
    </source>
</evidence>
<feature type="domain" description="GIY-YIG" evidence="2">
    <location>
        <begin position="2"/>
        <end position="79"/>
    </location>
</feature>
<dbReference type="InterPro" id="IPR050190">
    <property type="entry name" value="UPF0213_domain"/>
</dbReference>
<keyword evidence="3" id="KW-0255">Endonuclease</keyword>
<dbReference type="GO" id="GO:0004519">
    <property type="term" value="F:endonuclease activity"/>
    <property type="evidence" value="ECO:0007669"/>
    <property type="project" value="UniProtKB-KW"/>
</dbReference>
<name>A0A1N7QX04_9FLAO</name>
<keyword evidence="3" id="KW-0540">Nuclease</keyword>
<gene>
    <name evidence="3" type="ORF">SAMN05421785_12135</name>
</gene>
<dbReference type="STRING" id="373672.SAMN05421785_12135"/>
<keyword evidence="3" id="KW-0378">Hydrolase</keyword>
<protein>
    <submittedName>
        <fullName evidence="3">Putative endonuclease</fullName>
    </submittedName>
</protein>
<dbReference type="EMBL" id="FTOV01000021">
    <property type="protein sequence ID" value="SIT27393.1"/>
    <property type="molecule type" value="Genomic_DNA"/>
</dbReference>
<dbReference type="RefSeq" id="WP_076396499.1">
    <property type="nucleotide sequence ID" value="NZ_FTOV01000021.1"/>
</dbReference>
<dbReference type="OrthoDB" id="9807770at2"/>
<dbReference type="Proteomes" id="UP000185781">
    <property type="component" value="Unassembled WGS sequence"/>
</dbReference>
<proteinExistence type="inferred from homology"/>
<organism evidence="3 4">
    <name type="scientific">Chryseobacterium gambrini</name>
    <dbReference type="NCBI Taxonomy" id="373672"/>
    <lineage>
        <taxon>Bacteria</taxon>
        <taxon>Pseudomonadati</taxon>
        <taxon>Bacteroidota</taxon>
        <taxon>Flavobacteriia</taxon>
        <taxon>Flavobacteriales</taxon>
        <taxon>Weeksellaceae</taxon>
        <taxon>Chryseobacterium group</taxon>
        <taxon>Chryseobacterium</taxon>
    </lineage>
</organism>
<dbReference type="PANTHER" id="PTHR34477:SF5">
    <property type="entry name" value="BSL5627 PROTEIN"/>
    <property type="match status" value="1"/>
</dbReference>
<dbReference type="SUPFAM" id="SSF82771">
    <property type="entry name" value="GIY-YIG endonuclease"/>
    <property type="match status" value="1"/>
</dbReference>